<accession>A0A8J3ERR8</accession>
<comment type="caution">
    <text evidence="2">The sequence shown here is derived from an EMBL/GenBank/DDBJ whole genome shotgun (WGS) entry which is preliminary data.</text>
</comment>
<name>A0A8J3ERR8_9ACTN</name>
<reference evidence="2" key="1">
    <citation type="journal article" date="2014" name="Int. J. Syst. Evol. Microbiol.">
        <title>Complete genome sequence of Corynebacterium casei LMG S-19264T (=DSM 44701T), isolated from a smear-ripened cheese.</title>
        <authorList>
            <consortium name="US DOE Joint Genome Institute (JGI-PGF)"/>
            <person name="Walter F."/>
            <person name="Albersmeier A."/>
            <person name="Kalinowski J."/>
            <person name="Ruckert C."/>
        </authorList>
    </citation>
    <scope>NUCLEOTIDE SEQUENCE</scope>
    <source>
        <strain evidence="2">CGMCC 1.14988</strain>
    </source>
</reference>
<dbReference type="Proteomes" id="UP000650511">
    <property type="component" value="Unassembled WGS sequence"/>
</dbReference>
<dbReference type="OrthoDB" id="100544at2"/>
<organism evidence="2 3">
    <name type="scientific">Egicoccus halophilus</name>
    <dbReference type="NCBI Taxonomy" id="1670830"/>
    <lineage>
        <taxon>Bacteria</taxon>
        <taxon>Bacillati</taxon>
        <taxon>Actinomycetota</taxon>
        <taxon>Nitriliruptoria</taxon>
        <taxon>Egicoccales</taxon>
        <taxon>Egicoccaceae</taxon>
        <taxon>Egicoccus</taxon>
    </lineage>
</organism>
<dbReference type="RefSeq" id="WP_130649297.1">
    <property type="nucleotide sequence ID" value="NZ_BMHA01000004.1"/>
</dbReference>
<sequence>MHRDLLPGRVGGPPGAFAAALGESLAAARVDPGVDVDLDPGEMLEPRSDPDAPVRFRRPYQLGEYRFRDAPGTTGRLVYLRPALVDDLPWDVRAYAAKDKVFPANPTTSQLYTGERFEAYRVLGRHAATKAIEAAIEAEEEDRKRRGAVASPAADQDAGRAVDQDAGRAVDSSRPGRTRRVRVPRRRVGQNVAASGGRWIRHA</sequence>
<protein>
    <submittedName>
        <fullName evidence="2">Uncharacterized protein</fullName>
    </submittedName>
</protein>
<gene>
    <name evidence="2" type="ORF">GCM10011354_14710</name>
</gene>
<feature type="compositionally biased region" description="Basic and acidic residues" evidence="1">
    <location>
        <begin position="157"/>
        <end position="168"/>
    </location>
</feature>
<evidence type="ECO:0000256" key="1">
    <source>
        <dbReference type="SAM" id="MobiDB-lite"/>
    </source>
</evidence>
<evidence type="ECO:0000313" key="2">
    <source>
        <dbReference type="EMBL" id="GGI05560.1"/>
    </source>
</evidence>
<dbReference type="AlphaFoldDB" id="A0A8J3ERR8"/>
<feature type="compositionally biased region" description="Basic residues" evidence="1">
    <location>
        <begin position="176"/>
        <end position="188"/>
    </location>
</feature>
<reference evidence="2" key="2">
    <citation type="submission" date="2020-09" db="EMBL/GenBank/DDBJ databases">
        <authorList>
            <person name="Sun Q."/>
            <person name="Zhou Y."/>
        </authorList>
    </citation>
    <scope>NUCLEOTIDE SEQUENCE</scope>
    <source>
        <strain evidence="2">CGMCC 1.14988</strain>
    </source>
</reference>
<dbReference type="EMBL" id="BMHA01000004">
    <property type="protein sequence ID" value="GGI05560.1"/>
    <property type="molecule type" value="Genomic_DNA"/>
</dbReference>
<proteinExistence type="predicted"/>
<feature type="region of interest" description="Disordered" evidence="1">
    <location>
        <begin position="138"/>
        <end position="203"/>
    </location>
</feature>
<keyword evidence="3" id="KW-1185">Reference proteome</keyword>
<evidence type="ECO:0000313" key="3">
    <source>
        <dbReference type="Proteomes" id="UP000650511"/>
    </source>
</evidence>